<evidence type="ECO:0000313" key="2">
    <source>
        <dbReference type="Proteomes" id="UP001140949"/>
    </source>
</evidence>
<organism evidence="1 2">
    <name type="scientific">Iris pallida</name>
    <name type="common">Sweet iris</name>
    <dbReference type="NCBI Taxonomy" id="29817"/>
    <lineage>
        <taxon>Eukaryota</taxon>
        <taxon>Viridiplantae</taxon>
        <taxon>Streptophyta</taxon>
        <taxon>Embryophyta</taxon>
        <taxon>Tracheophyta</taxon>
        <taxon>Spermatophyta</taxon>
        <taxon>Magnoliopsida</taxon>
        <taxon>Liliopsida</taxon>
        <taxon>Asparagales</taxon>
        <taxon>Iridaceae</taxon>
        <taxon>Iridoideae</taxon>
        <taxon>Irideae</taxon>
        <taxon>Iris</taxon>
    </lineage>
</organism>
<evidence type="ECO:0000313" key="1">
    <source>
        <dbReference type="EMBL" id="KAJ6851206.1"/>
    </source>
</evidence>
<dbReference type="EMBL" id="JANAVB010002395">
    <property type="protein sequence ID" value="KAJ6851206.1"/>
    <property type="molecule type" value="Genomic_DNA"/>
</dbReference>
<protein>
    <submittedName>
        <fullName evidence="1">Uncharacterized protein</fullName>
    </submittedName>
</protein>
<sequence>MKKEKTKNILRKYRHENRFFILNFFQEQKISSTKMSL</sequence>
<dbReference type="AlphaFoldDB" id="A0AAX6ID75"/>
<proteinExistence type="predicted"/>
<name>A0AAX6ID75_IRIPA</name>
<accession>A0AAX6ID75</accession>
<gene>
    <name evidence="1" type="ORF">M6B38_261045</name>
</gene>
<dbReference type="Proteomes" id="UP001140949">
    <property type="component" value="Unassembled WGS sequence"/>
</dbReference>
<comment type="caution">
    <text evidence="1">The sequence shown here is derived from an EMBL/GenBank/DDBJ whole genome shotgun (WGS) entry which is preliminary data.</text>
</comment>
<reference evidence="1" key="2">
    <citation type="submission" date="2023-04" db="EMBL/GenBank/DDBJ databases">
        <authorList>
            <person name="Bruccoleri R.E."/>
            <person name="Oakeley E.J."/>
            <person name="Faust A.-M."/>
            <person name="Dessus-Babus S."/>
            <person name="Altorfer M."/>
            <person name="Burckhardt D."/>
            <person name="Oertli M."/>
            <person name="Naumann U."/>
            <person name="Petersen F."/>
            <person name="Wong J."/>
        </authorList>
    </citation>
    <scope>NUCLEOTIDE SEQUENCE</scope>
    <source>
        <strain evidence="1">GSM-AAB239-AS_SAM_17_03QT</strain>
        <tissue evidence="1">Leaf</tissue>
    </source>
</reference>
<keyword evidence="2" id="KW-1185">Reference proteome</keyword>
<reference evidence="1" key="1">
    <citation type="journal article" date="2023" name="GigaByte">
        <title>Genome assembly of the bearded iris, Iris pallida Lam.</title>
        <authorList>
            <person name="Bruccoleri R.E."/>
            <person name="Oakeley E.J."/>
            <person name="Faust A.M.E."/>
            <person name="Altorfer M."/>
            <person name="Dessus-Babus S."/>
            <person name="Burckhardt D."/>
            <person name="Oertli M."/>
            <person name="Naumann U."/>
            <person name="Petersen F."/>
            <person name="Wong J."/>
        </authorList>
    </citation>
    <scope>NUCLEOTIDE SEQUENCE</scope>
    <source>
        <strain evidence="1">GSM-AAB239-AS_SAM_17_03QT</strain>
    </source>
</reference>